<dbReference type="STRING" id="336963.C4JFC4"/>
<evidence type="ECO:0000256" key="1">
    <source>
        <dbReference type="SAM" id="MobiDB-lite"/>
    </source>
</evidence>
<name>C4JFC4_UNCRE</name>
<dbReference type="VEuPathDB" id="FungiDB:UREG_02346"/>
<dbReference type="EMBL" id="CH476615">
    <property type="protein sequence ID" value="EEP77497.1"/>
    <property type="molecule type" value="Genomic_DNA"/>
</dbReference>
<evidence type="ECO:0000313" key="3">
    <source>
        <dbReference type="Proteomes" id="UP000002058"/>
    </source>
</evidence>
<dbReference type="GO" id="GO:0030686">
    <property type="term" value="C:90S preribosome"/>
    <property type="evidence" value="ECO:0007669"/>
    <property type="project" value="InterPro"/>
</dbReference>
<dbReference type="InterPro" id="IPR036322">
    <property type="entry name" value="WD40_repeat_dom_sf"/>
</dbReference>
<dbReference type="GeneID" id="8439160"/>
<dbReference type="PANTHER" id="PTHR44163:SF1">
    <property type="entry name" value="U3 SMALL NUCLEOLAR RNA-ASSOCIATED PROTEIN 4 HOMOLOG"/>
    <property type="match status" value="1"/>
</dbReference>
<proteinExistence type="predicted"/>
<dbReference type="KEGG" id="ure:UREG_02346"/>
<gene>
    <name evidence="2" type="ORF">UREG_02346</name>
</gene>
<accession>C4JFC4</accession>
<protein>
    <submittedName>
        <fullName evidence="2">Uncharacterized protein</fullName>
    </submittedName>
</protein>
<feature type="compositionally biased region" description="Acidic residues" evidence="1">
    <location>
        <begin position="601"/>
        <end position="615"/>
    </location>
</feature>
<dbReference type="RefSeq" id="XP_002542830.1">
    <property type="nucleotide sequence ID" value="XM_002542784.1"/>
</dbReference>
<dbReference type="OMA" id="MWDVELP"/>
<feature type="compositionally biased region" description="Low complexity" evidence="1">
    <location>
        <begin position="883"/>
        <end position="893"/>
    </location>
</feature>
<dbReference type="InterPro" id="IPR015943">
    <property type="entry name" value="WD40/YVTN_repeat-like_dom_sf"/>
</dbReference>
<dbReference type="PANTHER" id="PTHR44163">
    <property type="entry name" value="U3 SMALL NUCLEOLAR RNA-ASSOCIATED PROTEIN 4 HOMOLOG"/>
    <property type="match status" value="1"/>
</dbReference>
<dbReference type="eggNOG" id="KOG2048">
    <property type="taxonomic scope" value="Eukaryota"/>
</dbReference>
<feature type="region of interest" description="Disordered" evidence="1">
    <location>
        <begin position="921"/>
        <end position="965"/>
    </location>
</feature>
<dbReference type="SUPFAM" id="SSF50978">
    <property type="entry name" value="WD40 repeat-like"/>
    <property type="match status" value="2"/>
</dbReference>
<dbReference type="Proteomes" id="UP000002058">
    <property type="component" value="Unassembled WGS sequence"/>
</dbReference>
<dbReference type="FunCoup" id="C4JFC4">
    <property type="interactions" value="822"/>
</dbReference>
<keyword evidence="3" id="KW-1185">Reference proteome</keyword>
<organism evidence="2 3">
    <name type="scientific">Uncinocarpus reesii (strain UAMH 1704)</name>
    <dbReference type="NCBI Taxonomy" id="336963"/>
    <lineage>
        <taxon>Eukaryota</taxon>
        <taxon>Fungi</taxon>
        <taxon>Dikarya</taxon>
        <taxon>Ascomycota</taxon>
        <taxon>Pezizomycotina</taxon>
        <taxon>Eurotiomycetes</taxon>
        <taxon>Eurotiomycetidae</taxon>
        <taxon>Onygenales</taxon>
        <taxon>Onygenaceae</taxon>
        <taxon>Uncinocarpus</taxon>
    </lineage>
</organism>
<dbReference type="InParanoid" id="C4JFC4"/>
<dbReference type="InterPro" id="IPR046351">
    <property type="entry name" value="UTP4"/>
</dbReference>
<dbReference type="AlphaFoldDB" id="C4JFC4"/>
<dbReference type="GO" id="GO:0034455">
    <property type="term" value="C:t-UTP complex"/>
    <property type="evidence" value="ECO:0007669"/>
    <property type="project" value="TreeGrafter"/>
</dbReference>
<dbReference type="GO" id="GO:0003723">
    <property type="term" value="F:RNA binding"/>
    <property type="evidence" value="ECO:0007669"/>
    <property type="project" value="TreeGrafter"/>
</dbReference>
<dbReference type="GO" id="GO:0032040">
    <property type="term" value="C:small-subunit processome"/>
    <property type="evidence" value="ECO:0007669"/>
    <property type="project" value="TreeGrafter"/>
</dbReference>
<dbReference type="InterPro" id="IPR001680">
    <property type="entry name" value="WD40_rpt"/>
</dbReference>
<dbReference type="Gene3D" id="2.130.10.10">
    <property type="entry name" value="YVTN repeat-like/Quinoprotein amine dehydrogenase"/>
    <property type="match status" value="3"/>
</dbReference>
<reference evidence="3" key="1">
    <citation type="journal article" date="2009" name="Genome Res.">
        <title>Comparative genomic analyses of the human fungal pathogens Coccidioides and their relatives.</title>
        <authorList>
            <person name="Sharpton T.J."/>
            <person name="Stajich J.E."/>
            <person name="Rounsley S.D."/>
            <person name="Gardner M.J."/>
            <person name="Wortman J.R."/>
            <person name="Jordar V.S."/>
            <person name="Maiti R."/>
            <person name="Kodira C.D."/>
            <person name="Neafsey D.E."/>
            <person name="Zeng Q."/>
            <person name="Hung C.-Y."/>
            <person name="McMahan C."/>
            <person name="Muszewska A."/>
            <person name="Grynberg M."/>
            <person name="Mandel M.A."/>
            <person name="Kellner E.M."/>
            <person name="Barker B.M."/>
            <person name="Galgiani J.N."/>
            <person name="Orbach M.J."/>
            <person name="Kirkland T.N."/>
            <person name="Cole G.T."/>
            <person name="Henn M.R."/>
            <person name="Birren B.W."/>
            <person name="Taylor J.W."/>
        </authorList>
    </citation>
    <scope>NUCLEOTIDE SEQUENCE [LARGE SCALE GENOMIC DNA]</scope>
    <source>
        <strain evidence="3">UAMH 1704</strain>
    </source>
</reference>
<dbReference type="HOGENOM" id="CLU_002392_2_1_1"/>
<feature type="region of interest" description="Disordered" evidence="1">
    <location>
        <begin position="590"/>
        <end position="627"/>
    </location>
</feature>
<feature type="region of interest" description="Disordered" evidence="1">
    <location>
        <begin position="854"/>
        <end position="906"/>
    </location>
</feature>
<feature type="region of interest" description="Disordered" evidence="1">
    <location>
        <begin position="748"/>
        <end position="797"/>
    </location>
</feature>
<dbReference type="OrthoDB" id="8883818at2759"/>
<sequence>MDIHRCRFVPYNPQAINALAFSHPPSADLSGRGVPTLRLAIGRANGDIELWNPLRGTWCQETILRGGKDRSIEGLVWTLDPSEKDSEGNDVPGKLRLFSIGYSSVVTEWDLEQGRPARHSSGNYGEIWCLAAQPRWKSSRRGEDGRPMPPAEGEFAGQHLAVGCADGAIVLLSTSDGDLKYLRTMRPSTKKSRVLNITFQNRDTIVAAYADSSIRIFDIRNGKLLRTVTLGKGQHKAAKELLVWTVKCLPDGTIVSGDSAGEIRFWDPKNYSLVQRIHSHQADILDIAVSADGESVITVGADQRTTIYKPKAPERGAKSRRWVEVMHRRYHTHDVKAIAVYETKEISVMVSGGLDTVPVIVPLRSHEEELHRKLPSLPQRPQVSSSPSSRLLMSWWDREVNIWRVSSPTLPEPLEPQQHKLVAKVLFQGEENLTSAALSSNGKFLVAASISEVKAFALSPKVNGDKTILQVNKLEIPVEISKHGAREVAISPDCQWLCLIRPDNTVCMAKIDSDPEVPGRARILPRLRKLRRVQRHLPRGKRHHGSLGTYDRTIRCVAFSADSRILACGDIAGFVDSWVLQDETVLLTNGTSDDKTFQPESSDDDSSDEEGDSSESDGQRWVVPRFDSPIPQCKPGILLMTFRPPSQSQPTPLMNGDKSNSTSHISEGRLIVLTTEHQPLEFNVIQGKLTDWARRNPKTYLPKAFTIIKDRAMGAFWDPNGSNERLWLYGPSWLWMFDLSQDFPTPEDLEAEKKSNAVSKIDSAKDASRSKKRKRPDAGEDKIKQPNSGAGDRIPLWHDSIGFGRKMRKVIGSDGKAAQATLSNLNHHVNQHQNDEEDVDLHLEPSRSLLADLRREQAPSSQNADLDDRSDLEKNEAKEKQKQSQPPSLSSSPVKPPSSDLPNGTAPSQVAFAVVIHTQSKTNPNVQKASETNDNASDTESIQPQVQNSPNGAEPSLESKTKRRQNARRWWHTFKYRDIFGIVPLSQGFTSEKMNGDSIGKGLEVAVVERPMWDVPLPGRYVRDYE</sequence>
<dbReference type="SMART" id="SM00320">
    <property type="entry name" value="WD40"/>
    <property type="match status" value="8"/>
</dbReference>
<feature type="compositionally biased region" description="Polar residues" evidence="1">
    <location>
        <begin position="921"/>
        <end position="951"/>
    </location>
</feature>
<dbReference type="GO" id="GO:0000462">
    <property type="term" value="P:maturation of SSU-rRNA from tricistronic rRNA transcript (SSU-rRNA, 5.8S rRNA, LSU-rRNA)"/>
    <property type="evidence" value="ECO:0007669"/>
    <property type="project" value="InterPro"/>
</dbReference>
<feature type="compositionally biased region" description="Basic and acidic residues" evidence="1">
    <location>
        <begin position="866"/>
        <end position="882"/>
    </location>
</feature>
<evidence type="ECO:0000313" key="2">
    <source>
        <dbReference type="EMBL" id="EEP77497.1"/>
    </source>
</evidence>